<dbReference type="EMBL" id="LJAM02000181">
    <property type="protein sequence ID" value="RAP71222.1"/>
    <property type="molecule type" value="Genomic_DNA"/>
</dbReference>
<name>A0A328TP14_9GAMM</name>
<evidence type="ECO:0000313" key="2">
    <source>
        <dbReference type="Proteomes" id="UP000244334"/>
    </source>
</evidence>
<comment type="caution">
    <text evidence="1">The sequence shown here is derived from an EMBL/GenBank/DDBJ whole genome shotgun (WGS) entry which is preliminary data.</text>
</comment>
<proteinExistence type="predicted"/>
<accession>A0A328TP14</accession>
<organism evidence="1 2">
    <name type="scientific">Candidatus Erwinia dacicola</name>
    <dbReference type="NCBI Taxonomy" id="252393"/>
    <lineage>
        <taxon>Bacteria</taxon>
        <taxon>Pseudomonadati</taxon>
        <taxon>Pseudomonadota</taxon>
        <taxon>Gammaproteobacteria</taxon>
        <taxon>Enterobacterales</taxon>
        <taxon>Erwiniaceae</taxon>
        <taxon>Erwinia</taxon>
    </lineage>
</organism>
<evidence type="ECO:0000313" key="1">
    <source>
        <dbReference type="EMBL" id="RAP71222.1"/>
    </source>
</evidence>
<reference evidence="1" key="1">
    <citation type="submission" date="2018-04" db="EMBL/GenBank/DDBJ databases">
        <title>Genomes of the Obligate Erwinia dacicola and Facultative Enterobacter sp. OLF Endosymbionts of the Olive Fruit fly, Bactrocera oleae.</title>
        <authorList>
            <person name="Estes A.M."/>
            <person name="Hearn D.J."/>
            <person name="Agarwal S."/>
            <person name="Pierson E.A."/>
            <person name="Dunning-Hotopp J.C."/>
        </authorList>
    </citation>
    <scope>NUCLEOTIDE SEQUENCE [LARGE SCALE GENOMIC DNA]</scope>
    <source>
        <strain evidence="1">Oroville</strain>
    </source>
</reference>
<dbReference type="Proteomes" id="UP000244334">
    <property type="component" value="Unassembled WGS sequence"/>
</dbReference>
<gene>
    <name evidence="1" type="ORF">ACZ87_01967</name>
</gene>
<dbReference type="AlphaFoldDB" id="A0A328TP14"/>
<sequence>MWKTMSSSHISNNGNKQKWAFGPFLFIKAVKKTGFKGCFT</sequence>
<protein>
    <submittedName>
        <fullName evidence="1">Uncharacterized protein</fullName>
    </submittedName>
</protein>
<keyword evidence="2" id="KW-1185">Reference proteome</keyword>